<evidence type="ECO:0000313" key="5">
    <source>
        <dbReference type="EMBL" id="KTW32144.1"/>
    </source>
</evidence>
<dbReference type="AlphaFoldDB" id="A0A0W4ZUY7"/>
<accession>A0A0W4ZUY7</accession>
<feature type="coiled-coil region" evidence="4">
    <location>
        <begin position="150"/>
        <end position="198"/>
    </location>
</feature>
<evidence type="ECO:0000256" key="4">
    <source>
        <dbReference type="SAM" id="Coils"/>
    </source>
</evidence>
<gene>
    <name evidence="5" type="ORF">T551_00826</name>
</gene>
<keyword evidence="4" id="KW-0175">Coiled coil</keyword>
<dbReference type="GO" id="GO:0003729">
    <property type="term" value="F:mRNA binding"/>
    <property type="evidence" value="ECO:0007669"/>
    <property type="project" value="TreeGrafter"/>
</dbReference>
<comment type="similarity">
    <text evidence="2">Belongs to the THOC5 family.</text>
</comment>
<dbReference type="OrthoDB" id="20582at2759"/>
<dbReference type="InterPro" id="IPR019163">
    <property type="entry name" value="THO_Thoc5"/>
</dbReference>
<name>A0A0W4ZUY7_PNEJ7</name>
<organism evidence="5 6">
    <name type="scientific">Pneumocystis jirovecii (strain RU7)</name>
    <name type="common">Human pneumocystis pneumonia agent</name>
    <dbReference type="NCBI Taxonomy" id="1408657"/>
    <lineage>
        <taxon>Eukaryota</taxon>
        <taxon>Fungi</taxon>
        <taxon>Dikarya</taxon>
        <taxon>Ascomycota</taxon>
        <taxon>Taphrinomycotina</taxon>
        <taxon>Pneumocystomycetes</taxon>
        <taxon>Pneumocystaceae</taxon>
        <taxon>Pneumocystis</taxon>
    </lineage>
</organism>
<dbReference type="STRING" id="1408657.A0A0W4ZUY7"/>
<dbReference type="EMBL" id="LFWA01000003">
    <property type="protein sequence ID" value="KTW32144.1"/>
    <property type="molecule type" value="Genomic_DNA"/>
</dbReference>
<proteinExistence type="inferred from homology"/>
<evidence type="ECO:0000256" key="1">
    <source>
        <dbReference type="ARBA" id="ARBA00004123"/>
    </source>
</evidence>
<dbReference type="PANTHER" id="PTHR13375:SF3">
    <property type="entry name" value="THO COMPLEX SUBUNIT 5 HOMOLOG"/>
    <property type="match status" value="1"/>
</dbReference>
<evidence type="ECO:0008006" key="7">
    <source>
        <dbReference type="Google" id="ProtNLM"/>
    </source>
</evidence>
<reference evidence="6" key="1">
    <citation type="journal article" date="2016" name="Nat. Commun.">
        <title>Genome analysis of three Pneumocystis species reveals adaptation mechanisms to life exclusively in mammalian hosts.</title>
        <authorList>
            <person name="Ma L."/>
            <person name="Chen Z."/>
            <person name="Huang D.W."/>
            <person name="Kutty G."/>
            <person name="Ishihara M."/>
            <person name="Wang H."/>
            <person name="Abouelleil A."/>
            <person name="Bishop L."/>
            <person name="Davey E."/>
            <person name="Deng R."/>
            <person name="Deng X."/>
            <person name="Fan L."/>
            <person name="Fantoni G."/>
            <person name="Fitzgerald M."/>
            <person name="Gogineni E."/>
            <person name="Goldberg J.M."/>
            <person name="Handley G."/>
            <person name="Hu X."/>
            <person name="Huber C."/>
            <person name="Jiao X."/>
            <person name="Jones K."/>
            <person name="Levin J.Z."/>
            <person name="Liu Y."/>
            <person name="Macdonald P."/>
            <person name="Melnikov A."/>
            <person name="Raley C."/>
            <person name="Sassi M."/>
            <person name="Sherman B.T."/>
            <person name="Song X."/>
            <person name="Sykes S."/>
            <person name="Tran B."/>
            <person name="Walsh L."/>
            <person name="Xia Y."/>
            <person name="Yang J."/>
            <person name="Young S."/>
            <person name="Zeng Q."/>
            <person name="Zheng X."/>
            <person name="Stephens R."/>
            <person name="Nusbaum C."/>
            <person name="Birren B.W."/>
            <person name="Azadi P."/>
            <person name="Lempicki R.A."/>
            <person name="Cuomo C.A."/>
            <person name="Kovacs J.A."/>
        </authorList>
    </citation>
    <scope>NUCLEOTIDE SEQUENCE [LARGE SCALE GENOMIC DNA]</scope>
    <source>
        <strain evidence="6">RU7</strain>
    </source>
</reference>
<dbReference type="VEuPathDB" id="FungiDB:T551_00826"/>
<dbReference type="eggNOG" id="KOG2216">
    <property type="taxonomic scope" value="Eukaryota"/>
</dbReference>
<evidence type="ECO:0000256" key="2">
    <source>
        <dbReference type="ARBA" id="ARBA00008044"/>
    </source>
</evidence>
<keyword evidence="6" id="KW-1185">Reference proteome</keyword>
<dbReference type="GeneID" id="28939345"/>
<evidence type="ECO:0000256" key="3">
    <source>
        <dbReference type="ARBA" id="ARBA00023242"/>
    </source>
</evidence>
<dbReference type="Pfam" id="PF09766">
    <property type="entry name" value="FmiP_Thoc5"/>
    <property type="match status" value="1"/>
</dbReference>
<dbReference type="GO" id="GO:0000445">
    <property type="term" value="C:THO complex part of transcription export complex"/>
    <property type="evidence" value="ECO:0007669"/>
    <property type="project" value="TreeGrafter"/>
</dbReference>
<dbReference type="GO" id="GO:0006406">
    <property type="term" value="P:mRNA export from nucleus"/>
    <property type="evidence" value="ECO:0007669"/>
    <property type="project" value="TreeGrafter"/>
</dbReference>
<sequence length="209" mass="24720">MEKTESLLQTNKYSSEDNMSWKSFETCLAIVQEARQQCYQLLNSSSVDPMAKRYLMVLMRRLRAANRVAYLEARSAKQETLRQRQIIDQQYFQLQNLYYEQQHLLAAIKACEAFPTSLDSLSLIPEKDFLTLHPDLNSAMDPHTLMLARLSYEKQERERLEKVRRDLLKQKAELISQNKIHKEELEALDSQLKNFIRSAEPLREFLQKY</sequence>
<protein>
    <recommendedName>
        <fullName evidence="7">THO complex subunit 5</fullName>
    </recommendedName>
</protein>
<keyword evidence="3" id="KW-0539">Nucleus</keyword>
<comment type="caution">
    <text evidence="5">The sequence shown here is derived from an EMBL/GenBank/DDBJ whole genome shotgun (WGS) entry which is preliminary data.</text>
</comment>
<dbReference type="PANTHER" id="PTHR13375">
    <property type="entry name" value="FMS INTERACTING PROTEIN"/>
    <property type="match status" value="1"/>
</dbReference>
<comment type="subcellular location">
    <subcellularLocation>
        <location evidence="1">Nucleus</location>
    </subcellularLocation>
</comment>
<dbReference type="RefSeq" id="XP_018230836.1">
    <property type="nucleotide sequence ID" value="XM_018373090.1"/>
</dbReference>
<evidence type="ECO:0000313" key="6">
    <source>
        <dbReference type="Proteomes" id="UP000053447"/>
    </source>
</evidence>
<dbReference type="Proteomes" id="UP000053447">
    <property type="component" value="Unassembled WGS sequence"/>
</dbReference>